<evidence type="ECO:0000313" key="5">
    <source>
        <dbReference type="EMBL" id="KAF4504431.1"/>
    </source>
</evidence>
<dbReference type="OrthoDB" id="1606438at2759"/>
<protein>
    <recommendedName>
        <fullName evidence="4">O-methyltransferase C-terminal domain-containing protein</fullName>
    </recommendedName>
</protein>
<evidence type="ECO:0000259" key="4">
    <source>
        <dbReference type="Pfam" id="PF00891"/>
    </source>
</evidence>
<evidence type="ECO:0000256" key="1">
    <source>
        <dbReference type="ARBA" id="ARBA00022603"/>
    </source>
</evidence>
<gene>
    <name evidence="5" type="ORF">G6O67_007882</name>
</gene>
<accession>A0A8H4PJW6</accession>
<dbReference type="Pfam" id="PF00891">
    <property type="entry name" value="Methyltransf_2"/>
    <property type="match status" value="1"/>
</dbReference>
<dbReference type="InterPro" id="IPR001077">
    <property type="entry name" value="COMT_C"/>
</dbReference>
<evidence type="ECO:0000256" key="2">
    <source>
        <dbReference type="ARBA" id="ARBA00022679"/>
    </source>
</evidence>
<sequence length="440" mass="48707">MGNSPTVSAASASVSKLTALSNAIDDKTRLLARHLEARGSEIPSLGRDGPADFPLAEMDDEARQARLDILALTQELHELVLGPRQGLRDLAWDVVSHVPLHAIAEFDIAAAVPPNGSISYESLSAEIHKLKGVHVPPRDLRRLLRLAMTSSRLFLEQDNGRVSHNRKSLLLLQDKSLASWVGMFTVDLFGPVANTVPAMCKWPASEKDNETGVNVSCSHSMSFFEYLQADEARARRYKEAMGAMSSGEGFGFSHTVESYPWQSLGHGTVVDMGGNEGSVSMAIAEAFPTLSFIVQDLPGVRTPAVRAKVPAHLSGRVELTTHDFFEEQPVVAEAYFFRHVFHAFSDEYAVRILRALVPALRTGAHIIVNDAMLPAPGSVSCREEKSIRILDVLVKTACNSREREVDDWKRLFEQADARFKWQQAWKSSGRLWLIQVLWEE</sequence>
<reference evidence="5 6" key="1">
    <citation type="journal article" date="2020" name="Genome Biol. Evol.">
        <title>A new high-quality draft genome assembly of the Chinese cordyceps Ophiocordyceps sinensis.</title>
        <authorList>
            <person name="Shu R."/>
            <person name="Zhang J."/>
            <person name="Meng Q."/>
            <person name="Zhang H."/>
            <person name="Zhou G."/>
            <person name="Li M."/>
            <person name="Wu P."/>
            <person name="Zhao Y."/>
            <person name="Chen C."/>
            <person name="Qin Q."/>
        </authorList>
    </citation>
    <scope>NUCLEOTIDE SEQUENCE [LARGE SCALE GENOMIC DNA]</scope>
    <source>
        <strain evidence="5 6">IOZ07</strain>
    </source>
</reference>
<dbReference type="GO" id="GO:0008171">
    <property type="term" value="F:O-methyltransferase activity"/>
    <property type="evidence" value="ECO:0007669"/>
    <property type="project" value="InterPro"/>
</dbReference>
<dbReference type="SUPFAM" id="SSF53335">
    <property type="entry name" value="S-adenosyl-L-methionine-dependent methyltransferases"/>
    <property type="match status" value="1"/>
</dbReference>
<dbReference type="Proteomes" id="UP000557566">
    <property type="component" value="Unassembled WGS sequence"/>
</dbReference>
<dbReference type="PANTHER" id="PTHR43712">
    <property type="entry name" value="PUTATIVE (AFU_ORTHOLOGUE AFUA_4G14580)-RELATED"/>
    <property type="match status" value="1"/>
</dbReference>
<dbReference type="AlphaFoldDB" id="A0A8H4PJW6"/>
<feature type="domain" description="O-methyltransferase C-terminal" evidence="4">
    <location>
        <begin position="217"/>
        <end position="415"/>
    </location>
</feature>
<dbReference type="PROSITE" id="PS51683">
    <property type="entry name" value="SAM_OMT_II"/>
    <property type="match status" value="1"/>
</dbReference>
<dbReference type="Gene3D" id="1.10.10.10">
    <property type="entry name" value="Winged helix-like DNA-binding domain superfamily/Winged helix DNA-binding domain"/>
    <property type="match status" value="1"/>
</dbReference>
<keyword evidence="6" id="KW-1185">Reference proteome</keyword>
<dbReference type="PANTHER" id="PTHR43712:SF5">
    <property type="entry name" value="O-METHYLTRANSFERASE ASQN-RELATED"/>
    <property type="match status" value="1"/>
</dbReference>
<evidence type="ECO:0000313" key="6">
    <source>
        <dbReference type="Proteomes" id="UP000557566"/>
    </source>
</evidence>
<dbReference type="GO" id="GO:0032259">
    <property type="term" value="P:methylation"/>
    <property type="evidence" value="ECO:0007669"/>
    <property type="project" value="UniProtKB-KW"/>
</dbReference>
<dbReference type="InterPro" id="IPR036390">
    <property type="entry name" value="WH_DNA-bd_sf"/>
</dbReference>
<dbReference type="EMBL" id="JAAVMX010000009">
    <property type="protein sequence ID" value="KAF4504431.1"/>
    <property type="molecule type" value="Genomic_DNA"/>
</dbReference>
<dbReference type="InterPro" id="IPR029063">
    <property type="entry name" value="SAM-dependent_MTases_sf"/>
</dbReference>
<proteinExistence type="predicted"/>
<evidence type="ECO:0000256" key="3">
    <source>
        <dbReference type="ARBA" id="ARBA00022691"/>
    </source>
</evidence>
<dbReference type="Gene3D" id="3.40.50.150">
    <property type="entry name" value="Vaccinia Virus protein VP39"/>
    <property type="match status" value="1"/>
</dbReference>
<dbReference type="SUPFAM" id="SSF46785">
    <property type="entry name" value="Winged helix' DNA-binding domain"/>
    <property type="match status" value="1"/>
</dbReference>
<keyword evidence="1" id="KW-0489">Methyltransferase</keyword>
<keyword evidence="3" id="KW-0949">S-adenosyl-L-methionine</keyword>
<comment type="caution">
    <text evidence="5">The sequence shown here is derived from an EMBL/GenBank/DDBJ whole genome shotgun (WGS) entry which is preliminary data.</text>
</comment>
<name>A0A8H4PJW6_9HYPO</name>
<dbReference type="InterPro" id="IPR016461">
    <property type="entry name" value="COMT-like"/>
</dbReference>
<organism evidence="5 6">
    <name type="scientific">Ophiocordyceps sinensis</name>
    <dbReference type="NCBI Taxonomy" id="72228"/>
    <lineage>
        <taxon>Eukaryota</taxon>
        <taxon>Fungi</taxon>
        <taxon>Dikarya</taxon>
        <taxon>Ascomycota</taxon>
        <taxon>Pezizomycotina</taxon>
        <taxon>Sordariomycetes</taxon>
        <taxon>Hypocreomycetidae</taxon>
        <taxon>Hypocreales</taxon>
        <taxon>Ophiocordycipitaceae</taxon>
        <taxon>Ophiocordyceps</taxon>
    </lineage>
</organism>
<keyword evidence="2" id="KW-0808">Transferase</keyword>
<dbReference type="InterPro" id="IPR036388">
    <property type="entry name" value="WH-like_DNA-bd_sf"/>
</dbReference>